<evidence type="ECO:0000256" key="5">
    <source>
        <dbReference type="ARBA" id="ARBA00023002"/>
    </source>
</evidence>
<keyword evidence="9" id="KW-1185">Reference proteome</keyword>
<dbReference type="InterPro" id="IPR036250">
    <property type="entry name" value="AcylCo_DH-like_C"/>
</dbReference>
<dbReference type="GO" id="GO:0003995">
    <property type="term" value="F:acyl-CoA dehydrogenase activity"/>
    <property type="evidence" value="ECO:0007669"/>
    <property type="project" value="TreeGrafter"/>
</dbReference>
<evidence type="ECO:0000256" key="2">
    <source>
        <dbReference type="ARBA" id="ARBA00009347"/>
    </source>
</evidence>
<feature type="domain" description="Acyl-CoA dehydrogenase/oxidase C-terminal" evidence="6">
    <location>
        <begin position="229"/>
        <end position="363"/>
    </location>
</feature>
<dbReference type="PANTHER" id="PTHR43884:SF20">
    <property type="entry name" value="ACYL-COA DEHYDROGENASE FADE28"/>
    <property type="match status" value="1"/>
</dbReference>
<dbReference type="GO" id="GO:0050660">
    <property type="term" value="F:flavin adenine dinucleotide binding"/>
    <property type="evidence" value="ECO:0007669"/>
    <property type="project" value="InterPro"/>
</dbReference>
<evidence type="ECO:0000313" key="8">
    <source>
        <dbReference type="EMBL" id="BBD99767.1"/>
    </source>
</evidence>
<evidence type="ECO:0000259" key="7">
    <source>
        <dbReference type="Pfam" id="PF02771"/>
    </source>
</evidence>
<dbReference type="PANTHER" id="PTHR43884">
    <property type="entry name" value="ACYL-COA DEHYDROGENASE"/>
    <property type="match status" value="1"/>
</dbReference>
<dbReference type="InterPro" id="IPR037069">
    <property type="entry name" value="AcylCoA_DH/ox_N_sf"/>
</dbReference>
<protein>
    <submittedName>
        <fullName evidence="8">Acyl-CoA dehydrogenase</fullName>
    </submittedName>
</protein>
<dbReference type="Pfam" id="PF00441">
    <property type="entry name" value="Acyl-CoA_dh_1"/>
    <property type="match status" value="1"/>
</dbReference>
<dbReference type="Gene3D" id="2.40.110.10">
    <property type="entry name" value="Butyryl-CoA Dehydrogenase, subunit A, domain 2"/>
    <property type="match status" value="1"/>
</dbReference>
<sequence>MEQGTADAMNFDLDDEQTMLKDLVDRFVADRYDPAKRLAYVARPEGFARENWAMLAQTGLLALPLAEDAGGMGGGAVELITLAESLGRGVAVEPYLAVILMGAALIDRGGDDALRAQWLPAIAAGERFCALAHMERAGRYLPGALDTRATGGRLWGEKIAVLGAPFADMLLVSARDEKGHLAVYFVVADAPGIHRDDYRLVDGSVASDLRFADTPAIRLPDGAAALDIVLDLARLAITAELVGLMAHMFEATVDYVKTRQQFGQPIGRFQAIQHRLADDYAMVELSRSQLYRAAAQPAGGAGAHAAIVGAKAYVSTAASHIAEDAVQLHGGIGTTEELMVGQAFKRVLLLTRLLGDADHDLRTYARLCRAA</sequence>
<dbReference type="Gene3D" id="1.20.140.10">
    <property type="entry name" value="Butyryl-CoA Dehydrogenase, subunit A, domain 3"/>
    <property type="match status" value="1"/>
</dbReference>
<comment type="cofactor">
    <cofactor evidence="1">
        <name>FAD</name>
        <dbReference type="ChEBI" id="CHEBI:57692"/>
    </cofactor>
</comment>
<dbReference type="SUPFAM" id="SSF56645">
    <property type="entry name" value="Acyl-CoA dehydrogenase NM domain-like"/>
    <property type="match status" value="1"/>
</dbReference>
<dbReference type="InterPro" id="IPR046373">
    <property type="entry name" value="Acyl-CoA_Oxase/DH_mid-dom_sf"/>
</dbReference>
<feature type="domain" description="Acyl-CoA dehydrogenase/oxidase N-terminal" evidence="7">
    <location>
        <begin position="15"/>
        <end position="126"/>
    </location>
</feature>
<dbReference type="InterPro" id="IPR009075">
    <property type="entry name" value="AcylCo_DH/oxidase_C"/>
</dbReference>
<evidence type="ECO:0000256" key="3">
    <source>
        <dbReference type="ARBA" id="ARBA00022630"/>
    </source>
</evidence>
<accession>A0A494WAR3</accession>
<evidence type="ECO:0000259" key="6">
    <source>
        <dbReference type="Pfam" id="PF00441"/>
    </source>
</evidence>
<dbReference type="Gene3D" id="1.10.540.10">
    <property type="entry name" value="Acyl-CoA dehydrogenase/oxidase, N-terminal domain"/>
    <property type="match status" value="1"/>
</dbReference>
<organism evidence="8 9">
    <name type="scientific">Sphingobium amiense</name>
    <dbReference type="NCBI Taxonomy" id="135719"/>
    <lineage>
        <taxon>Bacteria</taxon>
        <taxon>Pseudomonadati</taxon>
        <taxon>Pseudomonadota</taxon>
        <taxon>Alphaproteobacteria</taxon>
        <taxon>Sphingomonadales</taxon>
        <taxon>Sphingomonadaceae</taxon>
        <taxon>Sphingobium</taxon>
    </lineage>
</organism>
<dbReference type="InterPro" id="IPR013786">
    <property type="entry name" value="AcylCoA_DH/ox_N"/>
</dbReference>
<dbReference type="CDD" id="cd00567">
    <property type="entry name" value="ACAD"/>
    <property type="match status" value="1"/>
</dbReference>
<evidence type="ECO:0000256" key="1">
    <source>
        <dbReference type="ARBA" id="ARBA00001974"/>
    </source>
</evidence>
<dbReference type="Pfam" id="PF02771">
    <property type="entry name" value="Acyl-CoA_dh_N"/>
    <property type="match status" value="1"/>
</dbReference>
<dbReference type="Proteomes" id="UP000279959">
    <property type="component" value="Chromosome"/>
</dbReference>
<dbReference type="InterPro" id="IPR009100">
    <property type="entry name" value="AcylCoA_DH/oxidase_NM_dom_sf"/>
</dbReference>
<evidence type="ECO:0000313" key="9">
    <source>
        <dbReference type="Proteomes" id="UP000279959"/>
    </source>
</evidence>
<dbReference type="KEGG" id="sami:SAMIE_1032680"/>
<dbReference type="SUPFAM" id="SSF47203">
    <property type="entry name" value="Acyl-CoA dehydrogenase C-terminal domain-like"/>
    <property type="match status" value="1"/>
</dbReference>
<dbReference type="AlphaFoldDB" id="A0A494WAR3"/>
<name>A0A494WAR3_9SPHN</name>
<keyword evidence="4" id="KW-0274">FAD</keyword>
<evidence type="ECO:0000256" key="4">
    <source>
        <dbReference type="ARBA" id="ARBA00022827"/>
    </source>
</evidence>
<comment type="similarity">
    <text evidence="2">Belongs to the acyl-CoA dehydrogenase family.</text>
</comment>
<keyword evidence="3" id="KW-0285">Flavoprotein</keyword>
<dbReference type="EMBL" id="AP018664">
    <property type="protein sequence ID" value="BBD99767.1"/>
    <property type="molecule type" value="Genomic_DNA"/>
</dbReference>
<proteinExistence type="inferred from homology"/>
<reference evidence="8 9" key="1">
    <citation type="submission" date="2018-05" db="EMBL/GenBank/DDBJ databases">
        <title>Complete Genome Sequence of the Nonylphenol-Degrading Bacterium Sphingobium amiense DSM 16289T.</title>
        <authorList>
            <person name="Ootsuka M."/>
            <person name="Nishizawa T."/>
            <person name="Ohta H."/>
        </authorList>
    </citation>
    <scope>NUCLEOTIDE SEQUENCE [LARGE SCALE GENOMIC DNA]</scope>
    <source>
        <strain evidence="8 9">DSM 16289</strain>
    </source>
</reference>
<keyword evidence="5" id="KW-0560">Oxidoreductase</keyword>
<gene>
    <name evidence="8" type="ORF">SAMIE_1032680</name>
</gene>